<dbReference type="Gene3D" id="3.40.50.10190">
    <property type="entry name" value="BRCT domain"/>
    <property type="match status" value="1"/>
</dbReference>
<gene>
    <name evidence="3" type="ORF">PBS001_LOCUS2879</name>
</gene>
<dbReference type="Pfam" id="PF16589">
    <property type="entry name" value="BRCT_2"/>
    <property type="match status" value="1"/>
</dbReference>
<name>A0ABN8CST2_9STRA</name>
<evidence type="ECO:0000313" key="4">
    <source>
        <dbReference type="Proteomes" id="UP001158986"/>
    </source>
</evidence>
<dbReference type="PROSITE" id="PS50172">
    <property type="entry name" value="BRCT"/>
    <property type="match status" value="1"/>
</dbReference>
<protein>
    <recommendedName>
        <fullName evidence="2">BRCT domain-containing protein</fullName>
    </recommendedName>
</protein>
<sequence length="176" mass="20040">MFAVNGPTGPSSRHERRVMSDRQRNKENETTKRCADKAQTHFFREKRARSTHSKRETEKVAKSEGSVAIELSLIITVGRDAGLCLMGARAKYYLAKLVQEHGGNVVSSMATRITHMVGLNLNNSKADKVLRSASKFKFVSPEWILQSIKHKTRQPEFDYLVYKDYQTQACSFLDTR</sequence>
<dbReference type="SMART" id="SM00292">
    <property type="entry name" value="BRCT"/>
    <property type="match status" value="1"/>
</dbReference>
<reference evidence="3 4" key="1">
    <citation type="submission" date="2021-11" db="EMBL/GenBank/DDBJ databases">
        <authorList>
            <person name="Islam A."/>
            <person name="Islam S."/>
            <person name="Flora M.S."/>
            <person name="Rahman M."/>
            <person name="Ziaur R.M."/>
            <person name="Epstein J.H."/>
            <person name="Hassan M."/>
            <person name="Klassen M."/>
            <person name="Woodard K."/>
            <person name="Webb A."/>
            <person name="Webby R.J."/>
            <person name="El Zowalaty M.E."/>
        </authorList>
    </citation>
    <scope>NUCLEOTIDE SEQUENCE [LARGE SCALE GENOMIC DNA]</scope>
    <source>
        <strain evidence="3">Pbs1</strain>
    </source>
</reference>
<feature type="region of interest" description="Disordered" evidence="1">
    <location>
        <begin position="1"/>
        <end position="38"/>
    </location>
</feature>
<proteinExistence type="predicted"/>
<evidence type="ECO:0000313" key="3">
    <source>
        <dbReference type="EMBL" id="CAH0516197.1"/>
    </source>
</evidence>
<evidence type="ECO:0000259" key="2">
    <source>
        <dbReference type="PROSITE" id="PS50172"/>
    </source>
</evidence>
<dbReference type="InterPro" id="IPR001357">
    <property type="entry name" value="BRCT_dom"/>
</dbReference>
<evidence type="ECO:0000256" key="1">
    <source>
        <dbReference type="SAM" id="MobiDB-lite"/>
    </source>
</evidence>
<comment type="caution">
    <text evidence="3">The sequence shown here is derived from an EMBL/GenBank/DDBJ whole genome shotgun (WGS) entry which is preliminary data.</text>
</comment>
<accession>A0ABN8CST2</accession>
<feature type="domain" description="BRCT" evidence="2">
    <location>
        <begin position="94"/>
        <end position="161"/>
    </location>
</feature>
<dbReference type="Proteomes" id="UP001158986">
    <property type="component" value="Unassembled WGS sequence"/>
</dbReference>
<dbReference type="SUPFAM" id="SSF52113">
    <property type="entry name" value="BRCT domain"/>
    <property type="match status" value="1"/>
</dbReference>
<feature type="compositionally biased region" description="Basic and acidic residues" evidence="1">
    <location>
        <begin position="17"/>
        <end position="38"/>
    </location>
</feature>
<keyword evidence="4" id="KW-1185">Reference proteome</keyword>
<organism evidence="3 4">
    <name type="scientific">Peronospora belbahrii</name>
    <dbReference type="NCBI Taxonomy" id="622444"/>
    <lineage>
        <taxon>Eukaryota</taxon>
        <taxon>Sar</taxon>
        <taxon>Stramenopiles</taxon>
        <taxon>Oomycota</taxon>
        <taxon>Peronosporomycetes</taxon>
        <taxon>Peronosporales</taxon>
        <taxon>Peronosporaceae</taxon>
        <taxon>Peronospora</taxon>
    </lineage>
</organism>
<dbReference type="InterPro" id="IPR036420">
    <property type="entry name" value="BRCT_dom_sf"/>
</dbReference>
<dbReference type="EMBL" id="CAKLCB010000157">
    <property type="protein sequence ID" value="CAH0516197.1"/>
    <property type="molecule type" value="Genomic_DNA"/>
</dbReference>